<proteinExistence type="inferred from homology"/>
<evidence type="ECO:0000256" key="4">
    <source>
        <dbReference type="ARBA" id="ARBA00022679"/>
    </source>
</evidence>
<comment type="caution">
    <text evidence="8">The sequence shown here is derived from an EMBL/GenBank/DDBJ whole genome shotgun (WGS) entry which is preliminary data.</text>
</comment>
<dbReference type="EC" id="2.1.1.33" evidence="7"/>
<accession>A0ABW7CEI7</accession>
<dbReference type="EMBL" id="JAZAQF010000074">
    <property type="protein sequence ID" value="MFG3818418.1"/>
    <property type="molecule type" value="Genomic_DNA"/>
</dbReference>
<protein>
    <recommendedName>
        <fullName evidence="7">tRNA (guanine-N(7)-)-methyltransferase</fullName>
        <ecNumber evidence="7">2.1.1.33</ecNumber>
    </recommendedName>
    <alternativeName>
        <fullName evidence="7">tRNA (guanine(46)-N(7))-methyltransferase</fullName>
    </alternativeName>
    <alternativeName>
        <fullName evidence="7">tRNA(m7G46)-methyltransferase</fullName>
    </alternativeName>
</protein>
<dbReference type="Gene3D" id="3.40.50.150">
    <property type="entry name" value="Vaccinia Virus protein VP39"/>
    <property type="match status" value="1"/>
</dbReference>
<feature type="binding site" evidence="7">
    <location>
        <position position="159"/>
    </location>
    <ligand>
        <name>substrate</name>
    </ligand>
</feature>
<dbReference type="InterPro" id="IPR029063">
    <property type="entry name" value="SAM-dependent_MTases_sf"/>
</dbReference>
<dbReference type="PROSITE" id="PS51625">
    <property type="entry name" value="SAM_MT_TRMB"/>
    <property type="match status" value="1"/>
</dbReference>
<feature type="binding site" evidence="7">
    <location>
        <position position="123"/>
    </location>
    <ligand>
        <name>S-adenosyl-L-methionine</name>
        <dbReference type="ChEBI" id="CHEBI:59789"/>
    </ligand>
</feature>
<evidence type="ECO:0000256" key="6">
    <source>
        <dbReference type="ARBA" id="ARBA00022694"/>
    </source>
</evidence>
<dbReference type="PANTHER" id="PTHR23417:SF21">
    <property type="entry name" value="TRNA (GUANINE-N(7)-)-METHYLTRANSFERASE"/>
    <property type="match status" value="1"/>
</dbReference>
<comment type="similarity">
    <text evidence="7">Belongs to the class I-like SAM-binding methyltransferase superfamily. TrmB family.</text>
</comment>
<feature type="binding site" evidence="7">
    <location>
        <position position="127"/>
    </location>
    <ligand>
        <name>substrate</name>
    </ligand>
</feature>
<comment type="function">
    <text evidence="2 7">Catalyzes the formation of N(7)-methylguanine at position 46 (m7G46) in tRNA.</text>
</comment>
<keyword evidence="6 7" id="KW-0819">tRNA processing</keyword>
<gene>
    <name evidence="7 8" type="primary">trmB</name>
    <name evidence="8" type="ORF">VPK24_12275</name>
</gene>
<evidence type="ECO:0000256" key="2">
    <source>
        <dbReference type="ARBA" id="ARBA00003015"/>
    </source>
</evidence>
<sequence length="216" mass="25160">MRKPPVALVRVREHVNPLSRHYDRAIEPPNWSQLFRQLDRPLHLDIGCAKGHFILAMGAQEPTWNFLGLEIREPLVHQANRWAEERGLENVRYLPCNANRSIRPLLASLPPGIVQRVTIQFPDPWFKKRHQKRRVVQPSLVKDLAEFLPLGAQVFVQSDIEEVAIEMRDRFCEHAAFRLTHSLPWLTQNPLPIPTEREKSVLDQGLPVYRALFDRI</sequence>
<evidence type="ECO:0000313" key="9">
    <source>
        <dbReference type="Proteomes" id="UP001604335"/>
    </source>
</evidence>
<dbReference type="CDD" id="cd02440">
    <property type="entry name" value="AdoMet_MTases"/>
    <property type="match status" value="1"/>
</dbReference>
<dbReference type="Proteomes" id="UP001604335">
    <property type="component" value="Unassembled WGS sequence"/>
</dbReference>
<keyword evidence="3 7" id="KW-0489">Methyltransferase</keyword>
<dbReference type="SUPFAM" id="SSF53335">
    <property type="entry name" value="S-adenosyl-L-methionine-dependent methyltransferases"/>
    <property type="match status" value="1"/>
</dbReference>
<feature type="binding site" evidence="7">
    <location>
        <position position="97"/>
    </location>
    <ligand>
        <name>S-adenosyl-L-methionine</name>
        <dbReference type="ChEBI" id="CHEBI:59789"/>
    </ligand>
</feature>
<evidence type="ECO:0000256" key="7">
    <source>
        <dbReference type="HAMAP-Rule" id="MF_01057"/>
    </source>
</evidence>
<feature type="binding site" evidence="7">
    <location>
        <position position="70"/>
    </location>
    <ligand>
        <name>S-adenosyl-L-methionine</name>
        <dbReference type="ChEBI" id="CHEBI:59789"/>
    </ligand>
</feature>
<dbReference type="PANTHER" id="PTHR23417">
    <property type="entry name" value="3-DEOXY-D-MANNO-OCTULOSONIC-ACID TRANSFERASE/TRNA GUANINE-N 7 - -METHYLTRANSFERASE"/>
    <property type="match status" value="1"/>
</dbReference>
<organism evidence="8 9">
    <name type="scientific">Limnothrix redekei LRLZ20PSL1</name>
    <dbReference type="NCBI Taxonomy" id="3112953"/>
    <lineage>
        <taxon>Bacteria</taxon>
        <taxon>Bacillati</taxon>
        <taxon>Cyanobacteriota</taxon>
        <taxon>Cyanophyceae</taxon>
        <taxon>Pseudanabaenales</taxon>
        <taxon>Pseudanabaenaceae</taxon>
        <taxon>Limnothrix</taxon>
    </lineage>
</organism>
<evidence type="ECO:0000256" key="3">
    <source>
        <dbReference type="ARBA" id="ARBA00022603"/>
    </source>
</evidence>
<keyword evidence="5 7" id="KW-0949">S-adenosyl-L-methionine</keyword>
<comment type="pathway">
    <text evidence="7">tRNA modification; N(7)-methylguanine-tRNA biosynthesis.</text>
</comment>
<dbReference type="GO" id="GO:0008176">
    <property type="term" value="F:tRNA (guanine(46)-N7)-methyltransferase activity"/>
    <property type="evidence" value="ECO:0007669"/>
    <property type="project" value="UniProtKB-EC"/>
</dbReference>
<evidence type="ECO:0000313" key="8">
    <source>
        <dbReference type="EMBL" id="MFG3818418.1"/>
    </source>
</evidence>
<dbReference type="RefSeq" id="WP_393013773.1">
    <property type="nucleotide sequence ID" value="NZ_JAZAQF010000074.1"/>
</dbReference>
<reference evidence="9" key="1">
    <citation type="journal article" date="2024" name="Algal Res.">
        <title>Biochemical, toxicological and genomic investigation of a high-biomass producing Limnothrix strain isolated from Italian shallow drinking water reservoir.</title>
        <authorList>
            <person name="Simonazzi M."/>
            <person name="Shishido T.K."/>
            <person name="Delbaje E."/>
            <person name="Wahlsten M."/>
            <person name="Fewer D.P."/>
            <person name="Sivonen K."/>
            <person name="Pezzolesi L."/>
            <person name="Pistocchi R."/>
        </authorList>
    </citation>
    <scope>NUCLEOTIDE SEQUENCE [LARGE SCALE GENOMIC DNA]</scope>
    <source>
        <strain evidence="9">LRLZ20PSL1</strain>
    </source>
</reference>
<evidence type="ECO:0000256" key="5">
    <source>
        <dbReference type="ARBA" id="ARBA00022691"/>
    </source>
</evidence>
<evidence type="ECO:0000256" key="1">
    <source>
        <dbReference type="ARBA" id="ARBA00000142"/>
    </source>
</evidence>
<comment type="caution">
    <text evidence="7">Lacks conserved residue(s) required for the propagation of feature annotation.</text>
</comment>
<dbReference type="Pfam" id="PF02390">
    <property type="entry name" value="Methyltransf_4"/>
    <property type="match status" value="1"/>
</dbReference>
<keyword evidence="4 7" id="KW-0808">Transferase</keyword>
<comment type="catalytic activity">
    <reaction evidence="1 7">
        <text>guanosine(46) in tRNA + S-adenosyl-L-methionine = N(7)-methylguanosine(46) in tRNA + S-adenosyl-L-homocysteine</text>
        <dbReference type="Rhea" id="RHEA:42708"/>
        <dbReference type="Rhea" id="RHEA-COMP:10188"/>
        <dbReference type="Rhea" id="RHEA-COMP:10189"/>
        <dbReference type="ChEBI" id="CHEBI:57856"/>
        <dbReference type="ChEBI" id="CHEBI:59789"/>
        <dbReference type="ChEBI" id="CHEBI:74269"/>
        <dbReference type="ChEBI" id="CHEBI:74480"/>
        <dbReference type="EC" id="2.1.1.33"/>
    </reaction>
</comment>
<feature type="binding site" evidence="7">
    <location>
        <position position="45"/>
    </location>
    <ligand>
        <name>S-adenosyl-L-methionine</name>
        <dbReference type="ChEBI" id="CHEBI:59789"/>
    </ligand>
</feature>
<dbReference type="NCBIfam" id="TIGR00091">
    <property type="entry name" value="tRNA (guanosine(46)-N7)-methyltransferase TrmB"/>
    <property type="match status" value="1"/>
</dbReference>
<dbReference type="HAMAP" id="MF_01057">
    <property type="entry name" value="tRNA_methyltr_TrmB"/>
    <property type="match status" value="1"/>
</dbReference>
<keyword evidence="9" id="KW-1185">Reference proteome</keyword>
<dbReference type="InterPro" id="IPR003358">
    <property type="entry name" value="tRNA_(Gua-N-7)_MeTrfase_Trmb"/>
</dbReference>
<name>A0ABW7CEI7_9CYAN</name>
<dbReference type="InterPro" id="IPR055361">
    <property type="entry name" value="tRNA_methyltr_TrmB_bact"/>
</dbReference>